<organism evidence="1 2">
    <name type="scientific">Lactobacillus phage CL1</name>
    <dbReference type="NCBI Taxonomy" id="1739607"/>
    <lineage>
        <taxon>Viruses</taxon>
        <taxon>Duplodnaviria</taxon>
        <taxon>Heunggongvirae</taxon>
        <taxon>Uroviricota</taxon>
        <taxon>Caudoviricetes</taxon>
        <taxon>Colunavirus</taxon>
        <taxon>Colunavirus CL1</taxon>
    </lineage>
</organism>
<dbReference type="Proteomes" id="UP000201898">
    <property type="component" value="Segment"/>
</dbReference>
<keyword evidence="1" id="KW-0347">Helicase</keyword>
<gene>
    <name evidence="1" type="ORF">CL1_48</name>
</gene>
<sequence>MAYPTMTLKEFNEYMQEGHYQYSLLIILQLDEAMEYLKKAQQADADMKKFWYQWAYVTLTDALETAESEYYGETSAYLPTKETDPVTRAYCQNTYNIWQGYLKKLNVNLPKQKF</sequence>
<keyword evidence="1" id="KW-0067">ATP-binding</keyword>
<dbReference type="GeneID" id="26633188"/>
<accession>A0A0N7IR79</accession>
<name>A0A0N7IR79_9CAUD</name>
<dbReference type="RefSeq" id="YP_009206704.1">
    <property type="nucleotide sequence ID" value="NC_028888.1"/>
</dbReference>
<protein>
    <submittedName>
        <fullName evidence="1">Helicase IV</fullName>
    </submittedName>
</protein>
<dbReference type="EMBL" id="KR905066">
    <property type="protein sequence ID" value="ALJ97758.1"/>
    <property type="molecule type" value="Genomic_DNA"/>
</dbReference>
<dbReference type="GO" id="GO:0004386">
    <property type="term" value="F:helicase activity"/>
    <property type="evidence" value="ECO:0007669"/>
    <property type="project" value="UniProtKB-KW"/>
</dbReference>
<keyword evidence="1" id="KW-0547">Nucleotide-binding</keyword>
<keyword evidence="1" id="KW-0378">Hydrolase</keyword>
<reference evidence="1 2" key="1">
    <citation type="journal article" date="2016" name="Appl. Environ. Microbiol.">
        <title>Genomic Diversity of Phages Infecting Probiotic Strains of Lactobacillus paracasei.</title>
        <authorList>
            <person name="Mercanti D.J."/>
            <person name="Rousseau G.M."/>
            <person name="Capra M.L."/>
            <person name="Quiberoni A."/>
            <person name="Tremblay D.M."/>
            <person name="Labrie S.J."/>
            <person name="Moineau S."/>
        </authorList>
    </citation>
    <scope>NUCLEOTIDE SEQUENCE [LARGE SCALE GENOMIC DNA]</scope>
</reference>
<keyword evidence="2" id="KW-1185">Reference proteome</keyword>
<dbReference type="KEGG" id="vg:26633188"/>
<evidence type="ECO:0000313" key="1">
    <source>
        <dbReference type="EMBL" id="ALJ97758.1"/>
    </source>
</evidence>
<evidence type="ECO:0000313" key="2">
    <source>
        <dbReference type="Proteomes" id="UP000201898"/>
    </source>
</evidence>
<dbReference type="OrthoDB" id="16579at10239"/>
<proteinExistence type="predicted"/>